<sequence length="824" mass="93285">MKKIVLALFYLLVLSCNDAPKKSNTLIDYVPSDAQVIFKINDLEKAKSHLRDNDFIKNNASLQLFSYFNSLPVIEGNKENSNGLLCFSPVGKNDYEYTFISKYSPGLIATDSLHEKTIESIQYAEQTFQKITSNKGTFFATKQDSILIASSSQILIENAIRLQEKNKMTSSDLTKAFQVANDNTPLSILVNGHKLKNIHDSLLPEAQAPSLGIANFSGWISLDTTIDQHAIYLDGIAIEKDSLSSTIGIFDNLAPQENQVAKITPITAKGFTSYTYDDFSILKKNLALAQDRELRDIPLELDEILQEVSEISMIHLENEMLLSLTAHDIQLVTEHIDGREIDSYRNVPIYKTERPLKFSNILAPLIPDFSGDLYLVHEEFVIFATSKNALQTIIANIINKTILAQQTNYTASIDKLSNESSILLVNTVKNIKERIANHAAAPYKKEWSDVKSEEYQHAALQVIKEHNFAHIHGVFKKNHADDNTSPVAQIAATSLENKLLNDPILVKNHRTKGMDYAVQDVTNMLYLISEKGAIFWKKQIDGAILGDIKQIDIYKNGRYQLLFNTARSVYLIDRDGNSVAPYPKRFNKELTLPLSLFDYDKNKRYRIMITQGNEVKMFDGKAKIVSGFTFKNTETNIVLPPKHFRMKGKDYIIIPEENGTMNILSRVGKARVKPKGYINFSANEWYQYQDKFTSINKDGKLVQIDPQGNVSYPEQQQFHKMVSTNKTLVTLSENKLTIKGKTIELEHAVYATPHLFFINNKIYVSITDIQSKKVYLYDSNAQLLPNFPVYGQSAISLGNIDKDPHLEFVVKGEEDSILLYKIKQ</sequence>
<gene>
    <name evidence="2" type="ORF">ACFSTE_09470</name>
</gene>
<evidence type="ECO:0000313" key="2">
    <source>
        <dbReference type="EMBL" id="MFD2591060.1"/>
    </source>
</evidence>
<dbReference type="RefSeq" id="WP_378253281.1">
    <property type="nucleotide sequence ID" value="NZ_JBHSJV010000001.1"/>
</dbReference>
<dbReference type="PROSITE" id="PS51257">
    <property type="entry name" value="PROKAR_LIPOPROTEIN"/>
    <property type="match status" value="1"/>
</dbReference>
<dbReference type="EMBL" id="JBHULX010000013">
    <property type="protein sequence ID" value="MFD2591060.1"/>
    <property type="molecule type" value="Genomic_DNA"/>
</dbReference>
<dbReference type="Proteomes" id="UP001597459">
    <property type="component" value="Unassembled WGS sequence"/>
</dbReference>
<proteinExistence type="predicted"/>
<organism evidence="2 3">
    <name type="scientific">Aquimarina hainanensis</name>
    <dbReference type="NCBI Taxonomy" id="1578017"/>
    <lineage>
        <taxon>Bacteria</taxon>
        <taxon>Pseudomonadati</taxon>
        <taxon>Bacteroidota</taxon>
        <taxon>Flavobacteriia</taxon>
        <taxon>Flavobacteriales</taxon>
        <taxon>Flavobacteriaceae</taxon>
        <taxon>Aquimarina</taxon>
    </lineage>
</organism>
<feature type="signal peptide" evidence="1">
    <location>
        <begin position="1"/>
        <end position="18"/>
    </location>
</feature>
<comment type="caution">
    <text evidence="2">The sequence shown here is derived from an EMBL/GenBank/DDBJ whole genome shotgun (WGS) entry which is preliminary data.</text>
</comment>
<feature type="chain" id="PRO_5046165923" evidence="1">
    <location>
        <begin position="19"/>
        <end position="824"/>
    </location>
</feature>
<keyword evidence="1" id="KW-0732">Signal</keyword>
<accession>A0ABW5N9B9</accession>
<evidence type="ECO:0000256" key="1">
    <source>
        <dbReference type="SAM" id="SignalP"/>
    </source>
</evidence>
<keyword evidence="3" id="KW-1185">Reference proteome</keyword>
<protein>
    <submittedName>
        <fullName evidence="2">Uncharacterized protein</fullName>
    </submittedName>
</protein>
<reference evidence="3" key="1">
    <citation type="journal article" date="2019" name="Int. J. Syst. Evol. Microbiol.">
        <title>The Global Catalogue of Microorganisms (GCM) 10K type strain sequencing project: providing services to taxonomists for standard genome sequencing and annotation.</title>
        <authorList>
            <consortium name="The Broad Institute Genomics Platform"/>
            <consortium name="The Broad Institute Genome Sequencing Center for Infectious Disease"/>
            <person name="Wu L."/>
            <person name="Ma J."/>
        </authorList>
    </citation>
    <scope>NUCLEOTIDE SEQUENCE [LARGE SCALE GENOMIC DNA]</scope>
    <source>
        <strain evidence="3">KCTC 42423</strain>
    </source>
</reference>
<evidence type="ECO:0000313" key="3">
    <source>
        <dbReference type="Proteomes" id="UP001597459"/>
    </source>
</evidence>
<name>A0ABW5N9B9_9FLAO</name>